<gene>
    <name evidence="5" type="ORF">DW888_05545</name>
</gene>
<comment type="similarity">
    <text evidence="2">Belongs to the polysaccharide lyase 1 family.</text>
</comment>
<dbReference type="Pfam" id="PF18283">
    <property type="entry name" value="CBM77"/>
    <property type="match status" value="1"/>
</dbReference>
<dbReference type="InterPro" id="IPR002022">
    <property type="entry name" value="Pec_lyase"/>
</dbReference>
<dbReference type="InterPro" id="IPR011050">
    <property type="entry name" value="Pectin_lyase_fold/virulence"/>
</dbReference>
<dbReference type="InterPro" id="IPR012334">
    <property type="entry name" value="Pectin_lyas_fold"/>
</dbReference>
<keyword evidence="1 2" id="KW-0456">Lyase</keyword>
<proteinExistence type="inferred from homology"/>
<evidence type="ECO:0000313" key="5">
    <source>
        <dbReference type="EMBL" id="RHB37014.1"/>
    </source>
</evidence>
<dbReference type="AlphaFoldDB" id="A0A413VU35"/>
<keyword evidence="2" id="KW-0964">Secreted</keyword>
<sequence>MKIKTLLLFVFTLLVSIASSAAVSIKEIGGWFESGYVTWNLVDGASTYHVYYKSVNGSYVKLDTELVRDYGTYGRADVLGVVPGSYIFKVVPVDEDGTEMDMAAESTSFAVKAHDRAGFAHFNYSGVGAYKDDGTLKENAKVLYVTSKTAKTVTCDVVTDSKGKVETFTGLQAIIDARQKGYDTTPLVVRIVGTIEAADMDYFSSSAEGLQIKGKNADSEMNITLEGVGDDATIRGFGILLRNCKSVEIRNLAIMLCMDDCLSLDTDNSNCWIHNIDFFYGKTGSAADQAKGDGSLDCKTNSKYMTFSYNHFWDSGKMSLCGMKSESGENFISYHHNWFDHSDSRHPRVRTMTVHVYNNYFDGIAKYGVGATTGSNVFVESNYYRNANKPMLISLQGTDIVNGVKNGTFSGESGGMIKAFGNVYAEKSSNFKLVTHKQSATSFDCYEAETRDEVVPASYVTLSGGTSYNNFDTDKSKMYTYTADAATDVPGIVTGQYGAGRMQHGDFEWTFNNAVDDTSSDVNTALKAAITNYTTSLVGIFGDTSGGGTTPVPPTPPVDGDYTCYFTADKKPSNSFYSVTGSYSKDKGTATVNGTVYTWCLKLESATSVKFTIEEEMILALVFAEGSTPNIKIDGTKVVSTSGNIITSVLNAGSHELTKADSNNLFYINLTSSNPTGINETLNDVADEDGVIYDLSGRVVKNPQRGIYIRNGKKIVFP</sequence>
<dbReference type="GO" id="GO:0030570">
    <property type="term" value="F:pectate lyase activity"/>
    <property type="evidence" value="ECO:0007669"/>
    <property type="project" value="InterPro"/>
</dbReference>
<dbReference type="PANTHER" id="PTHR31683">
    <property type="entry name" value="PECTATE LYASE 18-RELATED"/>
    <property type="match status" value="1"/>
</dbReference>
<dbReference type="SMART" id="SM00656">
    <property type="entry name" value="Amb_all"/>
    <property type="match status" value="1"/>
</dbReference>
<keyword evidence="3" id="KW-0732">Signal</keyword>
<feature type="domain" description="Pectate lyase" evidence="4">
    <location>
        <begin position="190"/>
        <end position="390"/>
    </location>
</feature>
<evidence type="ECO:0000256" key="1">
    <source>
        <dbReference type="ARBA" id="ARBA00023239"/>
    </source>
</evidence>
<dbReference type="Proteomes" id="UP000284379">
    <property type="component" value="Unassembled WGS sequence"/>
</dbReference>
<comment type="caution">
    <text evidence="5">The sequence shown here is derived from an EMBL/GenBank/DDBJ whole genome shotgun (WGS) entry which is preliminary data.</text>
</comment>
<evidence type="ECO:0000256" key="2">
    <source>
        <dbReference type="RuleBase" id="RU361173"/>
    </source>
</evidence>
<keyword evidence="2" id="KW-0119">Carbohydrate metabolism</keyword>
<dbReference type="Pfam" id="PF00544">
    <property type="entry name" value="Pectate_lyase_4"/>
    <property type="match status" value="1"/>
</dbReference>
<dbReference type="GO" id="GO:0000272">
    <property type="term" value="P:polysaccharide catabolic process"/>
    <property type="evidence" value="ECO:0007669"/>
    <property type="project" value="UniProtKB-KW"/>
</dbReference>
<dbReference type="RefSeq" id="WP_002558976.1">
    <property type="nucleotide sequence ID" value="NZ_CABJFV010000003.1"/>
</dbReference>
<dbReference type="GeneID" id="69504801"/>
<evidence type="ECO:0000256" key="3">
    <source>
        <dbReference type="SAM" id="SignalP"/>
    </source>
</evidence>
<dbReference type="SUPFAM" id="SSF51126">
    <property type="entry name" value="Pectin lyase-like"/>
    <property type="match status" value="1"/>
</dbReference>
<feature type="signal peptide" evidence="3">
    <location>
        <begin position="1"/>
        <end position="21"/>
    </location>
</feature>
<keyword evidence="2" id="KW-0624">Polysaccharide degradation</keyword>
<name>A0A413VU35_9BACE</name>
<reference evidence="5 6" key="1">
    <citation type="submission" date="2018-08" db="EMBL/GenBank/DDBJ databases">
        <title>A genome reference for cultivated species of the human gut microbiota.</title>
        <authorList>
            <person name="Zou Y."/>
            <person name="Xue W."/>
            <person name="Luo G."/>
        </authorList>
    </citation>
    <scope>NUCLEOTIDE SEQUENCE [LARGE SCALE GENOMIC DNA]</scope>
    <source>
        <strain evidence="5 6">AM40-30BH</strain>
    </source>
</reference>
<evidence type="ECO:0000313" key="6">
    <source>
        <dbReference type="Proteomes" id="UP000284379"/>
    </source>
</evidence>
<accession>A0A413VU35</accession>
<comment type="subcellular location">
    <subcellularLocation>
        <location evidence="2">Secreted</location>
    </subcellularLocation>
</comment>
<dbReference type="PANTHER" id="PTHR31683:SF18">
    <property type="entry name" value="PECTATE LYASE 21-RELATED"/>
    <property type="match status" value="1"/>
</dbReference>
<dbReference type="EMBL" id="QSGO01000003">
    <property type="protein sequence ID" value="RHB37014.1"/>
    <property type="molecule type" value="Genomic_DNA"/>
</dbReference>
<organism evidence="5 6">
    <name type="scientific">Bacteroides nordii</name>
    <dbReference type="NCBI Taxonomy" id="291645"/>
    <lineage>
        <taxon>Bacteria</taxon>
        <taxon>Pseudomonadati</taxon>
        <taxon>Bacteroidota</taxon>
        <taxon>Bacteroidia</taxon>
        <taxon>Bacteroidales</taxon>
        <taxon>Bacteroidaceae</taxon>
        <taxon>Bacteroides</taxon>
    </lineage>
</organism>
<feature type="chain" id="PRO_5019381726" evidence="3">
    <location>
        <begin position="22"/>
        <end position="718"/>
    </location>
</feature>
<dbReference type="InterPro" id="IPR041253">
    <property type="entry name" value="CBM77"/>
</dbReference>
<dbReference type="Gene3D" id="2.160.20.10">
    <property type="entry name" value="Single-stranded right-handed beta-helix, Pectin lyase-like"/>
    <property type="match status" value="1"/>
</dbReference>
<protein>
    <submittedName>
        <fullName evidence="5">Pectate lyase</fullName>
    </submittedName>
</protein>
<dbReference type="GO" id="GO:0005576">
    <property type="term" value="C:extracellular region"/>
    <property type="evidence" value="ECO:0007669"/>
    <property type="project" value="UniProtKB-SubCell"/>
</dbReference>
<evidence type="ECO:0000259" key="4">
    <source>
        <dbReference type="SMART" id="SM00656"/>
    </source>
</evidence>
<dbReference type="InterPro" id="IPR045032">
    <property type="entry name" value="PEL"/>
</dbReference>